<dbReference type="Gene3D" id="3.40.50.720">
    <property type="entry name" value="NAD(P)-binding Rossmann-like Domain"/>
    <property type="match status" value="1"/>
</dbReference>
<dbReference type="InterPro" id="IPR036291">
    <property type="entry name" value="NAD(P)-bd_dom_sf"/>
</dbReference>
<dbReference type="InterPro" id="IPR002347">
    <property type="entry name" value="SDR_fam"/>
</dbReference>
<name>A0A7X3SKL3_9FIRM</name>
<dbReference type="InterPro" id="IPR050259">
    <property type="entry name" value="SDR"/>
</dbReference>
<dbReference type="PANTHER" id="PTHR42879">
    <property type="entry name" value="3-OXOACYL-(ACYL-CARRIER-PROTEIN) REDUCTASE"/>
    <property type="match status" value="1"/>
</dbReference>
<proteinExistence type="inferred from homology"/>
<protein>
    <submittedName>
        <fullName evidence="5">SDR family NAD(P)-dependent oxidoreductase</fullName>
    </submittedName>
</protein>
<dbReference type="EMBL" id="WUQX01000001">
    <property type="protein sequence ID" value="MXP77634.1"/>
    <property type="molecule type" value="Genomic_DNA"/>
</dbReference>
<evidence type="ECO:0000256" key="3">
    <source>
        <dbReference type="ARBA" id="ARBA00023221"/>
    </source>
</evidence>
<dbReference type="SUPFAM" id="SSF51735">
    <property type="entry name" value="NAD(P)-binding Rossmann-fold domains"/>
    <property type="match status" value="1"/>
</dbReference>
<comment type="similarity">
    <text evidence="1 4">Belongs to the short-chain dehydrogenases/reductases (SDR) family.</text>
</comment>
<keyword evidence="2" id="KW-0560">Oxidoreductase</keyword>
<gene>
    <name evidence="5" type="ORF">GN277_20450</name>
</gene>
<comment type="caution">
    <text evidence="5">The sequence shown here is derived from an EMBL/GenBank/DDBJ whole genome shotgun (WGS) entry which is preliminary data.</text>
</comment>
<evidence type="ECO:0000256" key="4">
    <source>
        <dbReference type="RuleBase" id="RU000363"/>
    </source>
</evidence>
<dbReference type="PANTHER" id="PTHR42879:SF2">
    <property type="entry name" value="3-OXOACYL-[ACYL-CARRIER-PROTEIN] REDUCTASE FABG"/>
    <property type="match status" value="1"/>
</dbReference>
<dbReference type="PROSITE" id="PS00061">
    <property type="entry name" value="ADH_SHORT"/>
    <property type="match status" value="1"/>
</dbReference>
<organism evidence="5 6">
    <name type="scientific">Sporofaciens musculi</name>
    <dbReference type="NCBI Taxonomy" id="2681861"/>
    <lineage>
        <taxon>Bacteria</taxon>
        <taxon>Bacillati</taxon>
        <taxon>Bacillota</taxon>
        <taxon>Clostridia</taxon>
        <taxon>Lachnospirales</taxon>
        <taxon>Lachnospiraceae</taxon>
        <taxon>Sporofaciens</taxon>
    </lineage>
</organism>
<dbReference type="NCBIfam" id="NF009466">
    <property type="entry name" value="PRK12826.1-2"/>
    <property type="match status" value="1"/>
</dbReference>
<dbReference type="GO" id="GO:0032787">
    <property type="term" value="P:monocarboxylic acid metabolic process"/>
    <property type="evidence" value="ECO:0007669"/>
    <property type="project" value="UniProtKB-ARBA"/>
</dbReference>
<dbReference type="Proteomes" id="UP000460412">
    <property type="component" value="Unassembled WGS sequence"/>
</dbReference>
<evidence type="ECO:0000313" key="6">
    <source>
        <dbReference type="Proteomes" id="UP000460412"/>
    </source>
</evidence>
<dbReference type="FunFam" id="3.40.50.720:FF:000173">
    <property type="entry name" value="3-oxoacyl-[acyl-carrier protein] reductase"/>
    <property type="match status" value="1"/>
</dbReference>
<dbReference type="NCBIfam" id="NF047420">
    <property type="entry name" value="EF_P_mod_YmfI"/>
    <property type="match status" value="1"/>
</dbReference>
<dbReference type="GO" id="GO:0016491">
    <property type="term" value="F:oxidoreductase activity"/>
    <property type="evidence" value="ECO:0007669"/>
    <property type="project" value="UniProtKB-KW"/>
</dbReference>
<evidence type="ECO:0000313" key="5">
    <source>
        <dbReference type="EMBL" id="MXP77634.1"/>
    </source>
</evidence>
<sequence>MNRKNILVTGASRGIGRAVALKFASEGYHVFLNCRTSAAELEQVQRIIDEEYHASSETLLGDVGNPEDVASMFEQIYRSCDCLDVLVNNAGISHIGLLMDMEDNEWQRVLNTNLSSVFYCCRKAIPPMISRKCGRIINISSMWGTSGASCEAAYSASKSGVNGLTKALAKELAPSKIPVNAIACGVIDTEMNNQLSKDERLKLEEEIPAGRYGTTGEIAQIVWDVAHAPEYLTGQIIGVDGGYL</sequence>
<dbReference type="PRINTS" id="PR00080">
    <property type="entry name" value="SDRFAMILY"/>
</dbReference>
<accession>A0A7X3SKL3</accession>
<dbReference type="GO" id="GO:0008202">
    <property type="term" value="P:steroid metabolic process"/>
    <property type="evidence" value="ECO:0007669"/>
    <property type="project" value="UniProtKB-KW"/>
</dbReference>
<reference evidence="5 6" key="1">
    <citation type="submission" date="2019-12" db="EMBL/GenBank/DDBJ databases">
        <title>Sporaefaciens musculi gen. nov., sp. nov., a novel bacterium isolated from the caecum of an obese mouse.</title>
        <authorList>
            <person name="Rasmussen T.S."/>
            <person name="Streidl T."/>
            <person name="Hitch T.C.A."/>
            <person name="Wortmann E."/>
            <person name="Deptula P."/>
            <person name="Hansen M."/>
            <person name="Nielsen D.S."/>
            <person name="Clavel T."/>
            <person name="Vogensen F.K."/>
        </authorList>
    </citation>
    <scope>NUCLEOTIDE SEQUENCE [LARGE SCALE GENOMIC DNA]</scope>
    <source>
        <strain evidence="5 6">WCA-9-b2</strain>
    </source>
</reference>
<keyword evidence="3" id="KW-0443">Lipid metabolism</keyword>
<dbReference type="PRINTS" id="PR00081">
    <property type="entry name" value="GDHRDH"/>
</dbReference>
<dbReference type="InterPro" id="IPR020904">
    <property type="entry name" value="Sc_DH/Rdtase_CS"/>
</dbReference>
<evidence type="ECO:0000256" key="1">
    <source>
        <dbReference type="ARBA" id="ARBA00006484"/>
    </source>
</evidence>
<keyword evidence="3" id="KW-0753">Steroid metabolism</keyword>
<keyword evidence="6" id="KW-1185">Reference proteome</keyword>
<dbReference type="RefSeq" id="WP_159753098.1">
    <property type="nucleotide sequence ID" value="NZ_CATIYY010000141.1"/>
</dbReference>
<evidence type="ECO:0000256" key="2">
    <source>
        <dbReference type="ARBA" id="ARBA00023002"/>
    </source>
</evidence>
<dbReference type="AlphaFoldDB" id="A0A7X3SKL3"/>
<dbReference type="Pfam" id="PF00106">
    <property type="entry name" value="adh_short"/>
    <property type="match status" value="1"/>
</dbReference>